<keyword evidence="2" id="KW-1185">Reference proteome</keyword>
<evidence type="ECO:0000313" key="1">
    <source>
        <dbReference type="EMBL" id="ELP95170.1"/>
    </source>
</evidence>
<protein>
    <submittedName>
        <fullName evidence="1">Uncharacterized protein</fullName>
    </submittedName>
</protein>
<dbReference type="RefSeq" id="XP_004261941.1">
    <property type="nucleotide sequence ID" value="XM_004261893.1"/>
</dbReference>
<reference evidence="1 2" key="1">
    <citation type="submission" date="2012-10" db="EMBL/GenBank/DDBJ databases">
        <authorList>
            <person name="Zafar N."/>
            <person name="Inman J."/>
            <person name="Hall N."/>
            <person name="Lorenzi H."/>
            <person name="Caler E."/>
        </authorList>
    </citation>
    <scope>NUCLEOTIDE SEQUENCE [LARGE SCALE GENOMIC DNA]</scope>
    <source>
        <strain evidence="1 2">IP1</strain>
    </source>
</reference>
<dbReference type="GeneID" id="14894166"/>
<dbReference type="AlphaFoldDB" id="A0A0A1UF03"/>
<name>A0A0A1UF03_ENTIV</name>
<dbReference type="VEuPathDB" id="AmoebaDB:EIN_429360"/>
<dbReference type="EMBL" id="KB206168">
    <property type="protein sequence ID" value="ELP95170.1"/>
    <property type="molecule type" value="Genomic_DNA"/>
</dbReference>
<gene>
    <name evidence="1" type="ORF">EIN_429360</name>
</gene>
<dbReference type="Proteomes" id="UP000014680">
    <property type="component" value="Unassembled WGS sequence"/>
</dbReference>
<accession>A0A0A1UF03</accession>
<proteinExistence type="predicted"/>
<evidence type="ECO:0000313" key="2">
    <source>
        <dbReference type="Proteomes" id="UP000014680"/>
    </source>
</evidence>
<organism evidence="1 2">
    <name type="scientific">Entamoeba invadens IP1</name>
    <dbReference type="NCBI Taxonomy" id="370355"/>
    <lineage>
        <taxon>Eukaryota</taxon>
        <taxon>Amoebozoa</taxon>
        <taxon>Evosea</taxon>
        <taxon>Archamoebae</taxon>
        <taxon>Mastigamoebida</taxon>
        <taxon>Entamoebidae</taxon>
        <taxon>Entamoeba</taxon>
    </lineage>
</organism>
<dbReference type="KEGG" id="eiv:EIN_429360"/>
<dbReference type="OMA" id="CISAIVD"/>
<sequence>MNQTNFVLESATWLDLHQRKPNWSKTVSVHPLFTQSRPDTPIPPYSFSQKIEWGDNCPSLIMFEYVLEDPVLILNSTSHIIATSLFGEILQNEKVVIPVTQHNLKTTDFLIVKNQQTVTITEPCRVYSAHQIFFTQKTDIPNPLSDCARHTLESSDSVEKRILQNEINKIENFELLQLEKEKKQKTRSPAERIIEELQNKKLKNNFPNEVFETEENVLMLPWNHLEFDWMLLHHKMVPFVTTRFSIDGRLRYFIDHVNYRFAKRKKEKWMKLDDIKRELNKRGIDDWRCDLNHDGALEVLRNLKRRDNLSERDLSAEEIEFVRTVIDKQRDFDFAYLSQRVGPREAPKIKGSKNVRNCISAIVDGITGLSDTEKDVVRDALLKTKKRMLKRFQNDIPILMEKCMEGRKDELTRSLVDLAGRYMEEE</sequence>